<gene>
    <name evidence="1" type="ORF">SteCoe_14462</name>
</gene>
<protein>
    <submittedName>
        <fullName evidence="1">Uncharacterized protein</fullName>
    </submittedName>
</protein>
<proteinExistence type="predicted"/>
<dbReference type="AlphaFoldDB" id="A0A1R2C5Y2"/>
<reference evidence="1 2" key="1">
    <citation type="submission" date="2016-11" db="EMBL/GenBank/DDBJ databases">
        <title>The macronuclear genome of Stentor coeruleus: a giant cell with tiny introns.</title>
        <authorList>
            <person name="Slabodnick M."/>
            <person name="Ruby J.G."/>
            <person name="Reiff S.B."/>
            <person name="Swart E.C."/>
            <person name="Gosai S."/>
            <person name="Prabakaran S."/>
            <person name="Witkowska E."/>
            <person name="Larue G.E."/>
            <person name="Fisher S."/>
            <person name="Freeman R.M."/>
            <person name="Gunawardena J."/>
            <person name="Chu W."/>
            <person name="Stover N.A."/>
            <person name="Gregory B.D."/>
            <person name="Nowacki M."/>
            <person name="Derisi J."/>
            <person name="Roy S.W."/>
            <person name="Marshall W.F."/>
            <person name="Sood P."/>
        </authorList>
    </citation>
    <scope>NUCLEOTIDE SEQUENCE [LARGE SCALE GENOMIC DNA]</scope>
    <source>
        <strain evidence="1">WM001</strain>
    </source>
</reference>
<sequence length="318" mass="36902">MKRHTMSSQGLSADNSTTLYNRSYTPAEIKSKKVPLPSIIDDTNFMSKLSFSEKKYSILNVPKTRLGESRIFRQTSRDFKISIENTESVENDEKTFKAYRSEKISLAKLCKIRRTYRPNRTINKENLQAELLKLKRQRSENEPVFNKNDTAGKKDMKSDIEEILESQEFVKNHKKEWKKPGIYINLCNVCEEPEKEANVNDNLSSESSPIKEVISKKTCPKSKTPTTFKKAFRSKIPSLHILSESKVGKEILEKIEKSKNRILRRSIRRNSPKQDFFEKQLINYQQESLKVLKNTAFLAERIMKDIRGGAKIKNLCVL</sequence>
<comment type="caution">
    <text evidence="1">The sequence shown here is derived from an EMBL/GenBank/DDBJ whole genome shotgun (WGS) entry which is preliminary data.</text>
</comment>
<dbReference type="EMBL" id="MPUH01000270">
    <property type="protein sequence ID" value="OMJ84390.1"/>
    <property type="molecule type" value="Genomic_DNA"/>
</dbReference>
<name>A0A1R2C5Y2_9CILI</name>
<evidence type="ECO:0000313" key="1">
    <source>
        <dbReference type="EMBL" id="OMJ84390.1"/>
    </source>
</evidence>
<keyword evidence="2" id="KW-1185">Reference proteome</keyword>
<organism evidence="1 2">
    <name type="scientific">Stentor coeruleus</name>
    <dbReference type="NCBI Taxonomy" id="5963"/>
    <lineage>
        <taxon>Eukaryota</taxon>
        <taxon>Sar</taxon>
        <taxon>Alveolata</taxon>
        <taxon>Ciliophora</taxon>
        <taxon>Postciliodesmatophora</taxon>
        <taxon>Heterotrichea</taxon>
        <taxon>Heterotrichida</taxon>
        <taxon>Stentoridae</taxon>
        <taxon>Stentor</taxon>
    </lineage>
</organism>
<evidence type="ECO:0000313" key="2">
    <source>
        <dbReference type="Proteomes" id="UP000187209"/>
    </source>
</evidence>
<dbReference type="Proteomes" id="UP000187209">
    <property type="component" value="Unassembled WGS sequence"/>
</dbReference>
<accession>A0A1R2C5Y2</accession>